<feature type="signal peptide" evidence="1">
    <location>
        <begin position="1"/>
        <end position="31"/>
    </location>
</feature>
<evidence type="ECO:0000313" key="4">
    <source>
        <dbReference type="Proteomes" id="UP000075885"/>
    </source>
</evidence>
<accession>A0A182PI28</accession>
<dbReference type="GO" id="GO:0005576">
    <property type="term" value="C:extracellular region"/>
    <property type="evidence" value="ECO:0007669"/>
    <property type="project" value="InterPro"/>
</dbReference>
<feature type="chain" id="PRO_5008131336" description="Chitin-binding type-2 domain-containing protein" evidence="1">
    <location>
        <begin position="32"/>
        <end position="181"/>
    </location>
</feature>
<organism evidence="3 4">
    <name type="scientific">Anopheles epiroticus</name>
    <dbReference type="NCBI Taxonomy" id="199890"/>
    <lineage>
        <taxon>Eukaryota</taxon>
        <taxon>Metazoa</taxon>
        <taxon>Ecdysozoa</taxon>
        <taxon>Arthropoda</taxon>
        <taxon>Hexapoda</taxon>
        <taxon>Insecta</taxon>
        <taxon>Pterygota</taxon>
        <taxon>Neoptera</taxon>
        <taxon>Endopterygota</taxon>
        <taxon>Diptera</taxon>
        <taxon>Nematocera</taxon>
        <taxon>Culicoidea</taxon>
        <taxon>Culicidae</taxon>
        <taxon>Anophelinae</taxon>
        <taxon>Anopheles</taxon>
    </lineage>
</organism>
<sequence>MTFNQTRLKVIGTLQTIVLLCLLLATSPCNGAVEPILPDNALCPVARCVTYDEVNTLWAVPDAAYFQQCRRKADGGWELQLMPCAPGTLFSYKQQVCVMPPYWQGCAALPDEQRCAAPRCNTYKEVNTLWVHDSADKFYQCRRINGSWAPLELPCAPGTLYSFKHQVCVLPAMWVPSCGDE</sequence>
<dbReference type="STRING" id="199890.A0A182PI28"/>
<feature type="domain" description="Chitin-binding type-2" evidence="2">
    <location>
        <begin position="46"/>
        <end position="108"/>
    </location>
</feature>
<feature type="domain" description="Chitin-binding type-2" evidence="2">
    <location>
        <begin position="118"/>
        <end position="180"/>
    </location>
</feature>
<dbReference type="InterPro" id="IPR036508">
    <property type="entry name" value="Chitin-bd_dom_sf"/>
</dbReference>
<dbReference type="Proteomes" id="UP000075885">
    <property type="component" value="Unassembled WGS sequence"/>
</dbReference>
<dbReference type="InterPro" id="IPR002557">
    <property type="entry name" value="Chitin-bd_dom"/>
</dbReference>
<keyword evidence="4" id="KW-1185">Reference proteome</keyword>
<evidence type="ECO:0000313" key="3">
    <source>
        <dbReference type="EnsemblMetazoa" id="AEPI006590-PA"/>
    </source>
</evidence>
<reference evidence="3" key="2">
    <citation type="submission" date="2020-05" db="UniProtKB">
        <authorList>
            <consortium name="EnsemblMetazoa"/>
        </authorList>
    </citation>
    <scope>IDENTIFICATION</scope>
    <source>
        <strain evidence="3">Epiroticus2</strain>
    </source>
</reference>
<dbReference type="SUPFAM" id="SSF57625">
    <property type="entry name" value="Invertebrate chitin-binding proteins"/>
    <property type="match status" value="2"/>
</dbReference>
<dbReference type="VEuPathDB" id="VectorBase:AEPI006590"/>
<keyword evidence="1" id="KW-0732">Signal</keyword>
<dbReference type="EnsemblMetazoa" id="AEPI006590-RA">
    <property type="protein sequence ID" value="AEPI006590-PA"/>
    <property type="gene ID" value="AEPI006590"/>
</dbReference>
<protein>
    <recommendedName>
        <fullName evidence="2">Chitin-binding type-2 domain-containing protein</fullName>
    </recommendedName>
</protein>
<evidence type="ECO:0000256" key="1">
    <source>
        <dbReference type="SAM" id="SignalP"/>
    </source>
</evidence>
<proteinExistence type="predicted"/>
<reference evidence="4" key="1">
    <citation type="submission" date="2013-03" db="EMBL/GenBank/DDBJ databases">
        <title>The Genome Sequence of Anopheles epiroticus epiroticus2.</title>
        <authorList>
            <consortium name="The Broad Institute Genomics Platform"/>
            <person name="Neafsey D.E."/>
            <person name="Howell P."/>
            <person name="Walker B."/>
            <person name="Young S.K."/>
            <person name="Zeng Q."/>
            <person name="Gargeya S."/>
            <person name="Fitzgerald M."/>
            <person name="Haas B."/>
            <person name="Abouelleil A."/>
            <person name="Allen A.W."/>
            <person name="Alvarado L."/>
            <person name="Arachchi H.M."/>
            <person name="Berlin A.M."/>
            <person name="Chapman S.B."/>
            <person name="Gainer-Dewar J."/>
            <person name="Goldberg J."/>
            <person name="Griggs A."/>
            <person name="Gujja S."/>
            <person name="Hansen M."/>
            <person name="Howarth C."/>
            <person name="Imamovic A."/>
            <person name="Ireland A."/>
            <person name="Larimer J."/>
            <person name="McCowan C."/>
            <person name="Murphy C."/>
            <person name="Pearson M."/>
            <person name="Poon T.W."/>
            <person name="Priest M."/>
            <person name="Roberts A."/>
            <person name="Saif S."/>
            <person name="Shea T."/>
            <person name="Sisk P."/>
            <person name="Sykes S."/>
            <person name="Wortman J."/>
            <person name="Nusbaum C."/>
            <person name="Birren B."/>
        </authorList>
    </citation>
    <scope>NUCLEOTIDE SEQUENCE [LARGE SCALE GENOMIC DNA]</scope>
    <source>
        <strain evidence="4">Epiroticus2</strain>
    </source>
</reference>
<name>A0A182PI28_9DIPT</name>
<evidence type="ECO:0000259" key="2">
    <source>
        <dbReference type="SMART" id="SM00494"/>
    </source>
</evidence>
<dbReference type="AlphaFoldDB" id="A0A182PI28"/>
<dbReference type="GO" id="GO:0008061">
    <property type="term" value="F:chitin binding"/>
    <property type="evidence" value="ECO:0007669"/>
    <property type="project" value="InterPro"/>
</dbReference>
<dbReference type="SMART" id="SM00494">
    <property type="entry name" value="ChtBD2"/>
    <property type="match status" value="2"/>
</dbReference>